<dbReference type="SUPFAM" id="SSF55166">
    <property type="entry name" value="Hedgehog/DD-peptidase"/>
    <property type="match status" value="1"/>
</dbReference>
<evidence type="ECO:0008006" key="4">
    <source>
        <dbReference type="Google" id="ProtNLM"/>
    </source>
</evidence>
<comment type="caution">
    <text evidence="2">The sequence shown here is derived from an EMBL/GenBank/DDBJ whole genome shotgun (WGS) entry which is preliminary data.</text>
</comment>
<dbReference type="Proteomes" id="UP001597295">
    <property type="component" value="Unassembled WGS sequence"/>
</dbReference>
<name>A0ABW5DTA2_9PROT</name>
<reference evidence="3" key="1">
    <citation type="journal article" date="2019" name="Int. J. Syst. Evol. Microbiol.">
        <title>The Global Catalogue of Microorganisms (GCM) 10K type strain sequencing project: providing services to taxonomists for standard genome sequencing and annotation.</title>
        <authorList>
            <consortium name="The Broad Institute Genomics Platform"/>
            <consortium name="The Broad Institute Genome Sequencing Center for Infectious Disease"/>
            <person name="Wu L."/>
            <person name="Ma J."/>
        </authorList>
    </citation>
    <scope>NUCLEOTIDE SEQUENCE [LARGE SCALE GENOMIC DNA]</scope>
    <source>
        <strain evidence="3">CGMCC 1.19062</strain>
    </source>
</reference>
<organism evidence="2 3">
    <name type="scientific">Lacibacterium aquatile</name>
    <dbReference type="NCBI Taxonomy" id="1168082"/>
    <lineage>
        <taxon>Bacteria</taxon>
        <taxon>Pseudomonadati</taxon>
        <taxon>Pseudomonadota</taxon>
        <taxon>Alphaproteobacteria</taxon>
        <taxon>Rhodospirillales</taxon>
        <taxon>Rhodospirillaceae</taxon>
    </lineage>
</organism>
<keyword evidence="1" id="KW-1133">Transmembrane helix</keyword>
<keyword evidence="3" id="KW-1185">Reference proteome</keyword>
<evidence type="ECO:0000256" key="1">
    <source>
        <dbReference type="SAM" id="Phobius"/>
    </source>
</evidence>
<feature type="transmembrane region" description="Helical" evidence="1">
    <location>
        <begin position="6"/>
        <end position="31"/>
    </location>
</feature>
<proteinExistence type="predicted"/>
<protein>
    <recommendedName>
        <fullName evidence="4">Penicillin-insensitive murein endopeptidase</fullName>
    </recommendedName>
</protein>
<keyword evidence="1" id="KW-0472">Membrane</keyword>
<sequence>MRFLRWAGLVLAILGATLLTQVGGLAVLAGWGLARWLRRGMGTAILGFSAVYAVLTLVVVPPLADLTGRERLPCFATQDSPYQAATPLLCVLNRTYVTPALHQVLRGLSADMARKFPGTLTVYLDGNFPFFDGFPLLPHLSHQDGRKLDIAFYYKGAPGELRSPIGYWAFEMPQPGEEDRCGKQSGPTLRWDMAAIQSWFPSLAVDEPRTRSALVWLSTEGVAMGVDRIFVEPHLVSRWAVAAPAIRFQGCRAARHDDHIHFQVK</sequence>
<keyword evidence="1" id="KW-0812">Transmembrane</keyword>
<dbReference type="RefSeq" id="WP_379876760.1">
    <property type="nucleotide sequence ID" value="NZ_JBHUIP010000012.1"/>
</dbReference>
<gene>
    <name evidence="2" type="ORF">ACFSM5_12590</name>
</gene>
<dbReference type="Gene3D" id="3.30.1380.10">
    <property type="match status" value="1"/>
</dbReference>
<evidence type="ECO:0000313" key="2">
    <source>
        <dbReference type="EMBL" id="MFD2263730.1"/>
    </source>
</evidence>
<accession>A0ABW5DTA2</accession>
<dbReference type="EMBL" id="JBHUIP010000012">
    <property type="protein sequence ID" value="MFD2263730.1"/>
    <property type="molecule type" value="Genomic_DNA"/>
</dbReference>
<feature type="transmembrane region" description="Helical" evidence="1">
    <location>
        <begin position="43"/>
        <end position="64"/>
    </location>
</feature>
<dbReference type="InterPro" id="IPR009045">
    <property type="entry name" value="Zn_M74/Hedgehog-like"/>
</dbReference>
<evidence type="ECO:0000313" key="3">
    <source>
        <dbReference type="Proteomes" id="UP001597295"/>
    </source>
</evidence>